<keyword evidence="5" id="KW-1185">Reference proteome</keyword>
<feature type="compositionally biased region" description="Basic and acidic residues" evidence="1">
    <location>
        <begin position="109"/>
        <end position="122"/>
    </location>
</feature>
<feature type="transmembrane region" description="Helical" evidence="2">
    <location>
        <begin position="217"/>
        <end position="237"/>
    </location>
</feature>
<feature type="compositionally biased region" description="Polar residues" evidence="1">
    <location>
        <begin position="554"/>
        <end position="568"/>
    </location>
</feature>
<evidence type="ECO:0000313" key="4">
    <source>
        <dbReference type="EMBL" id="KAG5393465.1"/>
    </source>
</evidence>
<evidence type="ECO:0000256" key="2">
    <source>
        <dbReference type="SAM" id="Phobius"/>
    </source>
</evidence>
<feature type="region of interest" description="Disordered" evidence="1">
    <location>
        <begin position="545"/>
        <end position="621"/>
    </location>
</feature>
<feature type="compositionally biased region" description="Low complexity" evidence="1">
    <location>
        <begin position="321"/>
        <end position="330"/>
    </location>
</feature>
<feature type="region of interest" description="Disordered" evidence="1">
    <location>
        <begin position="945"/>
        <end position="967"/>
    </location>
</feature>
<feature type="compositionally biased region" description="Basic and acidic residues" evidence="1">
    <location>
        <begin position="1144"/>
        <end position="1157"/>
    </location>
</feature>
<feature type="region of interest" description="Disordered" evidence="1">
    <location>
        <begin position="1109"/>
        <end position="1193"/>
    </location>
</feature>
<feature type="compositionally biased region" description="Low complexity" evidence="1">
    <location>
        <begin position="349"/>
        <end position="371"/>
    </location>
</feature>
<reference evidence="4 5" key="1">
    <citation type="submission" date="2021-03" db="EMBL/GenBank/DDBJ databases">
        <authorList>
            <person name="King G.J."/>
            <person name="Bancroft I."/>
            <person name="Baten A."/>
            <person name="Bloomfield J."/>
            <person name="Borpatragohain P."/>
            <person name="He Z."/>
            <person name="Irish N."/>
            <person name="Irwin J."/>
            <person name="Liu K."/>
            <person name="Mauleon R.P."/>
            <person name="Moore J."/>
            <person name="Morris R."/>
            <person name="Ostergaard L."/>
            <person name="Wang B."/>
            <person name="Wells R."/>
        </authorList>
    </citation>
    <scope>NUCLEOTIDE SEQUENCE [LARGE SCALE GENOMIC DNA]</scope>
    <source>
        <strain evidence="4">R-o-18</strain>
        <tissue evidence="4">Leaf</tissue>
    </source>
</reference>
<keyword evidence="2" id="KW-0812">Transmembrane</keyword>
<feature type="domain" description="Arabidopsis retrotransposon Orf1 C-terminal" evidence="3">
    <location>
        <begin position="587"/>
        <end position="942"/>
    </location>
</feature>
<accession>A0ABQ7M3T9</accession>
<keyword evidence="2" id="KW-0472">Membrane</keyword>
<keyword evidence="2" id="KW-1133">Transmembrane helix</keyword>
<sequence>NGRGRHALPHISPKVAFCIHESLSGIGVPHGVLGDTWRHLELKKKCLEWSLGEQGMGATSPERHSEVALITLLERPNQSDREKSLAVSSLGDARTSPERPLGATQRGRSSWERRYGSDREKSLAVSSPGDARTSPERPLAATQRGRSRSLERRAEVAARFISTRICDFSRAFWSFHYARFYFLNLCFNTLGANKRGIIFVLRKTTKNLWKVISLNQLISLLLRILCSYLFPVFLYMINLKSNMGLRGIMEIINEHSSRHRVCLGLCPSLSSKLDHPRSNPYIHEFSFPIVKKEELCFINNNGSWYKKEPNFQYNNYQQKSYSNNQQSGYQPRNNQQGSYQPQQNPPPGFNNKGNHSSQQQSNPSTSTPQESCVGARSHSDTSRSLQLGARFRERHSKVARVFVVGSRKIASERGLGARPKGRSSWERHYGSDTSESLAFSTKRSSKKLTRSDVLERHLEVAPAQSEDSRATLQGRSRFCRNTTRGNDSGATFPSDTLTSLPNRSSLFLTTHSPFPFIQSKVKMVKKTKGKLEAEKQEAERKEFALRGKALSCEPTGSGTQRTVRQQTLAARKSQEQEKRVGKSVAVSTHEESETESTDEQVPTKKAKMSKGKGVAVDRDRAKTPSVEELYDHLKNGVTWAPTRFADLDLLKELGLESDIEAMLGHLKMPKLLTMAYPFYKDVTCQFLSSLVVTYHDTAHVRQGWGKITFKVNGREYNMNFKDIGRVMGFQDLEDHSLPKCENLPTELWKLITGNRHSTGADKNSHIRHPSVRYLHRLLVHAFYPRKQAGNVTEEDMRLLCPAIRPYAQPGVLPLPSTDIYATFGMVSFFVGRLEHYRDWAWYTTDSRPKMGIGGMITPLLQFLNVPLGKDAAGPRFIDGTYLRIATYFSGMYGKDYVYHYYLQGEPVEVVLPNRNLTSLEIPGAISFNIPQEYFLGEHGPLDPIQAAPSRRRSVPSQPDSPVADTSEHIYGPPRYYFKPHDGVPSLHLRLMLLASPSLLRSFSISGGTHSLNLPLPVTNPHPSLLLTVRTRLTRFRASHGMEAPVQHPVVAFCIHESLSGIGVPHGVLGDTWRHLELKKECLEWSLGEQGMGATSPERHHRVALITLLERPNQSDREKSLAVSSLGDARTSPERPLGATQRGRSSWERRYGSDREKSLAVSSPGDARTSPERPLAATQRGRSRSLERLVGATG</sequence>
<dbReference type="Proteomes" id="UP000823674">
    <property type="component" value="Chromosome A06"/>
</dbReference>
<gene>
    <name evidence="4" type="primary">A06g505330.1_BraROA</name>
    <name evidence="4" type="ORF">IGI04_023428</name>
</gene>
<dbReference type="EMBL" id="JADBGQ010000006">
    <property type="protein sequence ID" value="KAG5393465.1"/>
    <property type="molecule type" value="Genomic_DNA"/>
</dbReference>
<feature type="region of interest" description="Disordered" evidence="1">
    <location>
        <begin position="79"/>
        <end position="147"/>
    </location>
</feature>
<evidence type="ECO:0000313" key="5">
    <source>
        <dbReference type="Proteomes" id="UP000823674"/>
    </source>
</evidence>
<dbReference type="InterPro" id="IPR004312">
    <property type="entry name" value="ATHILA_Orf1_C"/>
</dbReference>
<evidence type="ECO:0000256" key="1">
    <source>
        <dbReference type="SAM" id="MobiDB-lite"/>
    </source>
</evidence>
<name>A0ABQ7M3T9_BRACM</name>
<feature type="region of interest" description="Disordered" evidence="1">
    <location>
        <begin position="413"/>
        <end position="437"/>
    </location>
</feature>
<evidence type="ECO:0000259" key="3">
    <source>
        <dbReference type="Pfam" id="PF03078"/>
    </source>
</evidence>
<organism evidence="4 5">
    <name type="scientific">Brassica rapa subsp. trilocularis</name>
    <dbReference type="NCBI Taxonomy" id="1813537"/>
    <lineage>
        <taxon>Eukaryota</taxon>
        <taxon>Viridiplantae</taxon>
        <taxon>Streptophyta</taxon>
        <taxon>Embryophyta</taxon>
        <taxon>Tracheophyta</taxon>
        <taxon>Spermatophyta</taxon>
        <taxon>Magnoliopsida</taxon>
        <taxon>eudicotyledons</taxon>
        <taxon>Gunneridae</taxon>
        <taxon>Pentapetalae</taxon>
        <taxon>rosids</taxon>
        <taxon>malvids</taxon>
        <taxon>Brassicales</taxon>
        <taxon>Brassicaceae</taxon>
        <taxon>Brassiceae</taxon>
        <taxon>Brassica</taxon>
    </lineage>
</organism>
<comment type="caution">
    <text evidence="4">The sequence shown here is derived from an EMBL/GenBank/DDBJ whole genome shotgun (WGS) entry which is preliminary data.</text>
</comment>
<dbReference type="Pfam" id="PF03078">
    <property type="entry name" value="ATHILA"/>
    <property type="match status" value="1"/>
</dbReference>
<protein>
    <recommendedName>
        <fullName evidence="3">Arabidopsis retrotransposon Orf1 C-terminal domain-containing protein</fullName>
    </recommendedName>
</protein>
<feature type="non-terminal residue" evidence="4">
    <location>
        <position position="1"/>
    </location>
</feature>
<proteinExistence type="predicted"/>
<feature type="region of interest" description="Disordered" evidence="1">
    <location>
        <begin position="321"/>
        <end position="384"/>
    </location>
</feature>